<dbReference type="SUPFAM" id="SSF56645">
    <property type="entry name" value="Acyl-CoA dehydrogenase NM domain-like"/>
    <property type="match status" value="2"/>
</dbReference>
<dbReference type="AlphaFoldDB" id="A0A6M1R2T6"/>
<evidence type="ECO:0000256" key="2">
    <source>
        <dbReference type="ARBA" id="ARBA00009347"/>
    </source>
</evidence>
<sequence length="713" mass="74253">MPIGITDEHQALSESLRDWAKGLGGIALARAAEGTASADFDEVWRGVEEYGVAGIAAPEPNGGGGTLLDAAVALEACAHELLPGPLLGSAVAAFHAGAAQLDDVVAAVTAGGCGMALDPVLEVGERLAGTVPVVYDGGGTAHLLVGARDRDGAERWFVLGAEQVDVRPQVGPDLTRRVAEVQVDIDAGEAVEVPGLSGAAVRRTALTLAAAEASGIAQWCLTTAVEYAKVREQFGAPIGSFQAIKHLCAQMLETAEAVAATAWDAAASAETALSEGGDADQWAFAAEVAGVTALDGAVRAAQDCIQVLGGIGFTFEHDAHLYLRRAVALRSLLGAGDAHAVALARHAVAGTRRSVRVDLDGQDQDVRPRVRETVAAIAARPEAERRDALVEAGYLAPHWPAPYGLGAGPVEQLVIDEELAAAGVARPDIKIAGWAVPTILRHGTDAQRERFVHASLRGAIVWCQLFSEPGAGSDLASLSTRAERVEGGWRLTGQKVWTSLAAEADWAICLARTNPDVPKHKGITYFLVDMRSEGIDVRPLRELTGDALFNEVFLDGVFVPDELVVGEVDGGWRLARTTLANERVAMASTNLGGSVERAVALAGGRGDAELARVGHAVALSTVCALLGVRSTLKALAGRGPGAESSVAKLLTVRNRQDASELVVDLLGPLAVTDDPQVREDLHQSQLTRCLSIAGGTTQVLRNVAAEQILGLPR</sequence>
<dbReference type="Gene3D" id="2.40.110.10">
    <property type="entry name" value="Butyryl-CoA Dehydrogenase, subunit A, domain 2"/>
    <property type="match status" value="1"/>
</dbReference>
<dbReference type="InterPro" id="IPR013786">
    <property type="entry name" value="AcylCoA_DH/ox_N"/>
</dbReference>
<dbReference type="PANTHER" id="PTHR43292:SF4">
    <property type="entry name" value="ACYL-COA DEHYDROGENASE FADE34"/>
    <property type="match status" value="1"/>
</dbReference>
<keyword evidence="10" id="KW-1185">Reference proteome</keyword>
<feature type="domain" description="Acyl-CoA dehydrogenase/oxidase N-terminal" evidence="8">
    <location>
        <begin position="6"/>
        <end position="79"/>
    </location>
</feature>
<dbReference type="SUPFAM" id="SSF47203">
    <property type="entry name" value="Acyl-CoA dehydrogenase C-terminal domain-like"/>
    <property type="match status" value="2"/>
</dbReference>
<feature type="domain" description="Acyl-CoA dehydrogenase/oxidase N-terminal" evidence="8">
    <location>
        <begin position="366"/>
        <end position="458"/>
    </location>
</feature>
<dbReference type="InterPro" id="IPR009075">
    <property type="entry name" value="AcylCo_DH/oxidase_C"/>
</dbReference>
<dbReference type="Pfam" id="PF02770">
    <property type="entry name" value="Acyl-CoA_dh_M"/>
    <property type="match status" value="1"/>
</dbReference>
<feature type="domain" description="Acyl-CoA oxidase/dehydrogenase middle" evidence="7">
    <location>
        <begin position="463"/>
        <end position="545"/>
    </location>
</feature>
<dbReference type="InterPro" id="IPR036250">
    <property type="entry name" value="AcylCo_DH-like_C"/>
</dbReference>
<dbReference type="Gene3D" id="1.10.540.10">
    <property type="entry name" value="Acyl-CoA dehydrogenase/oxidase, N-terminal domain"/>
    <property type="match status" value="2"/>
</dbReference>
<dbReference type="FunFam" id="2.40.110.10:FF:000011">
    <property type="entry name" value="Acyl-CoA dehydrogenase FadE34"/>
    <property type="match status" value="1"/>
</dbReference>
<feature type="domain" description="Acyl-CoA dehydrogenase/oxidase C-terminal" evidence="6">
    <location>
        <begin position="209"/>
        <end position="346"/>
    </location>
</feature>
<evidence type="ECO:0000256" key="1">
    <source>
        <dbReference type="ARBA" id="ARBA00001974"/>
    </source>
</evidence>
<evidence type="ECO:0000259" key="7">
    <source>
        <dbReference type="Pfam" id="PF02770"/>
    </source>
</evidence>
<dbReference type="GO" id="GO:0005886">
    <property type="term" value="C:plasma membrane"/>
    <property type="evidence" value="ECO:0007669"/>
    <property type="project" value="TreeGrafter"/>
</dbReference>
<name>A0A6M1R2T6_9ACTN</name>
<reference evidence="9 10" key="1">
    <citation type="submission" date="2020-02" db="EMBL/GenBank/DDBJ databases">
        <title>Whole-genome analyses of novel actinobacteria.</title>
        <authorList>
            <person name="Sahin N."/>
        </authorList>
    </citation>
    <scope>NUCLEOTIDE SEQUENCE [LARGE SCALE GENOMIC DNA]</scope>
    <source>
        <strain evidence="9 10">KC13</strain>
    </source>
</reference>
<keyword evidence="3" id="KW-0285">Flavoprotein</keyword>
<dbReference type="InterPro" id="IPR006091">
    <property type="entry name" value="Acyl-CoA_Oxase/DH_mid-dom"/>
</dbReference>
<dbReference type="RefSeq" id="WP_165112001.1">
    <property type="nucleotide sequence ID" value="NZ_JAALAA010000013.1"/>
</dbReference>
<evidence type="ECO:0000256" key="5">
    <source>
        <dbReference type="ARBA" id="ARBA00023002"/>
    </source>
</evidence>
<organism evidence="9 10">
    <name type="scientific">Nocardioides turkmenicus</name>
    <dbReference type="NCBI Taxonomy" id="2711220"/>
    <lineage>
        <taxon>Bacteria</taxon>
        <taxon>Bacillati</taxon>
        <taxon>Actinomycetota</taxon>
        <taxon>Actinomycetes</taxon>
        <taxon>Propionibacteriales</taxon>
        <taxon>Nocardioidaceae</taxon>
        <taxon>Nocardioides</taxon>
    </lineage>
</organism>
<comment type="cofactor">
    <cofactor evidence="1">
        <name>FAD</name>
        <dbReference type="ChEBI" id="CHEBI:57692"/>
    </cofactor>
</comment>
<dbReference type="Gene3D" id="1.20.140.10">
    <property type="entry name" value="Butyryl-CoA Dehydrogenase, subunit A, domain 3"/>
    <property type="match status" value="2"/>
</dbReference>
<accession>A0A6M1R2T6</accession>
<dbReference type="InterPro" id="IPR009100">
    <property type="entry name" value="AcylCoA_DH/oxidase_NM_dom_sf"/>
</dbReference>
<dbReference type="PANTHER" id="PTHR43292">
    <property type="entry name" value="ACYL-COA DEHYDROGENASE"/>
    <property type="match status" value="1"/>
</dbReference>
<dbReference type="Proteomes" id="UP000483261">
    <property type="component" value="Unassembled WGS sequence"/>
</dbReference>
<evidence type="ECO:0000256" key="3">
    <source>
        <dbReference type="ARBA" id="ARBA00022630"/>
    </source>
</evidence>
<dbReference type="Pfam" id="PF02771">
    <property type="entry name" value="Acyl-CoA_dh_N"/>
    <property type="match status" value="2"/>
</dbReference>
<evidence type="ECO:0000259" key="8">
    <source>
        <dbReference type="Pfam" id="PF02771"/>
    </source>
</evidence>
<keyword evidence="5" id="KW-0560">Oxidoreductase</keyword>
<evidence type="ECO:0000256" key="4">
    <source>
        <dbReference type="ARBA" id="ARBA00022827"/>
    </source>
</evidence>
<protein>
    <submittedName>
        <fullName evidence="9">Acyl-CoA dehydrogenase</fullName>
    </submittedName>
</protein>
<dbReference type="GO" id="GO:0016627">
    <property type="term" value="F:oxidoreductase activity, acting on the CH-CH group of donors"/>
    <property type="evidence" value="ECO:0007669"/>
    <property type="project" value="InterPro"/>
</dbReference>
<dbReference type="InterPro" id="IPR037069">
    <property type="entry name" value="AcylCoA_DH/ox_N_sf"/>
</dbReference>
<evidence type="ECO:0000313" key="9">
    <source>
        <dbReference type="EMBL" id="NGN94286.1"/>
    </source>
</evidence>
<feature type="domain" description="Acyl-CoA dehydrogenase/oxidase C-terminal" evidence="6">
    <location>
        <begin position="570"/>
        <end position="709"/>
    </location>
</feature>
<dbReference type="GO" id="GO:0050660">
    <property type="term" value="F:flavin adenine dinucleotide binding"/>
    <property type="evidence" value="ECO:0007669"/>
    <property type="project" value="InterPro"/>
</dbReference>
<comment type="similarity">
    <text evidence="2">Belongs to the acyl-CoA dehydrogenase family.</text>
</comment>
<keyword evidence="4" id="KW-0274">FAD</keyword>
<proteinExistence type="inferred from homology"/>
<evidence type="ECO:0000259" key="6">
    <source>
        <dbReference type="Pfam" id="PF00441"/>
    </source>
</evidence>
<dbReference type="InterPro" id="IPR046373">
    <property type="entry name" value="Acyl-CoA_Oxase/DH_mid-dom_sf"/>
</dbReference>
<dbReference type="InterPro" id="IPR052161">
    <property type="entry name" value="Mycobact_Acyl-CoA_DH"/>
</dbReference>
<dbReference type="Pfam" id="PF00441">
    <property type="entry name" value="Acyl-CoA_dh_1"/>
    <property type="match status" value="2"/>
</dbReference>
<evidence type="ECO:0000313" key="10">
    <source>
        <dbReference type="Proteomes" id="UP000483261"/>
    </source>
</evidence>
<comment type="caution">
    <text evidence="9">The sequence shown here is derived from an EMBL/GenBank/DDBJ whole genome shotgun (WGS) entry which is preliminary data.</text>
</comment>
<dbReference type="EMBL" id="JAALAA010000013">
    <property type="protein sequence ID" value="NGN94286.1"/>
    <property type="molecule type" value="Genomic_DNA"/>
</dbReference>
<gene>
    <name evidence="9" type="ORF">G5C66_16260</name>
</gene>